<evidence type="ECO:0000259" key="2">
    <source>
        <dbReference type="PROSITE" id="PS51782"/>
    </source>
</evidence>
<dbReference type="CDD" id="cd00118">
    <property type="entry name" value="LysM"/>
    <property type="match status" value="1"/>
</dbReference>
<dbReference type="InterPro" id="IPR018392">
    <property type="entry name" value="LysM"/>
</dbReference>
<dbReference type="Proteomes" id="UP001597349">
    <property type="component" value="Unassembled WGS sequence"/>
</dbReference>
<sequence>MAINPLKVFLFAAGGTVAAAGTAYVSGALDAYLNRTPPAQVAALTPPEAPKPADPGTQARLPAPAVPAAPAAAPQAAAPAAPATEAPAAPATEATAPAAPAPDAAAPATAGPIAPSFDVVRVESNGSIVVAGNAAPNSKVEILTGTTVLGSTVAGPDGAFVIVLDDPLKPGDYTIALRATIGDVVTASAQTAVVSVPKDAAGQVLAMVEEPGKPAELLTVPAPETNPAAPAADDQAAAPAAPAAEAPAPAAPAAPAPAAVEAVPAPATPATPPAAAVAEPKIVVEAVEIDGNKIFVAGLADPGRKVRAYANDILLGDAQTSSDGHFLVEATRDIPVGSYTIHVDGLDADGVKVVARAAVPFEREPGESVAAVAPADLKPAEAKPAEPKPVAPAVVAAAPAEPAPAPAAPATEAPAVAAAPAEMAPATTPAPATEAPAVVAAATPPGDVPETVAPKLEHADGAVVIRRNDTLWRISRRVYGHGVRYSTIYLANQDQISNPDRIWPGQVFKVPEKSKEGEAADLKTMGEQATKAPTKTK</sequence>
<protein>
    <submittedName>
        <fullName evidence="3">LysM peptidoglycan-binding domain-containing protein</fullName>
    </submittedName>
</protein>
<dbReference type="InterPro" id="IPR013783">
    <property type="entry name" value="Ig-like_fold"/>
</dbReference>
<evidence type="ECO:0000256" key="1">
    <source>
        <dbReference type="SAM" id="MobiDB-lite"/>
    </source>
</evidence>
<feature type="region of interest" description="Disordered" evidence="1">
    <location>
        <begin position="42"/>
        <end position="108"/>
    </location>
</feature>
<accession>A0ABW4WML9</accession>
<dbReference type="PANTHER" id="PTHR34700">
    <property type="entry name" value="POTASSIUM BINDING PROTEIN KBP"/>
    <property type="match status" value="1"/>
</dbReference>
<name>A0ABW4WML9_9HYPH</name>
<gene>
    <name evidence="3" type="ORF">ACFSQT_33455</name>
</gene>
<dbReference type="EMBL" id="JBHUGY010000064">
    <property type="protein sequence ID" value="MFD2057815.1"/>
    <property type="molecule type" value="Genomic_DNA"/>
</dbReference>
<feature type="region of interest" description="Disordered" evidence="1">
    <location>
        <begin position="217"/>
        <end position="252"/>
    </location>
</feature>
<dbReference type="SUPFAM" id="SSF54106">
    <property type="entry name" value="LysM domain"/>
    <property type="match status" value="1"/>
</dbReference>
<dbReference type="InterPro" id="IPR036779">
    <property type="entry name" value="LysM_dom_sf"/>
</dbReference>
<dbReference type="SMART" id="SM00257">
    <property type="entry name" value="LysM"/>
    <property type="match status" value="1"/>
</dbReference>
<dbReference type="PANTHER" id="PTHR34700:SF4">
    <property type="entry name" value="PHAGE-LIKE ELEMENT PBSX PROTEIN XKDP"/>
    <property type="match status" value="1"/>
</dbReference>
<dbReference type="PROSITE" id="PS51782">
    <property type="entry name" value="LYSM"/>
    <property type="match status" value="1"/>
</dbReference>
<dbReference type="RefSeq" id="WP_379026102.1">
    <property type="nucleotide sequence ID" value="NZ_JBHUGY010000064.1"/>
</dbReference>
<dbReference type="Gene3D" id="2.60.40.10">
    <property type="entry name" value="Immunoglobulins"/>
    <property type="match status" value="1"/>
</dbReference>
<dbReference type="Gene3D" id="3.10.350.10">
    <property type="entry name" value="LysM domain"/>
    <property type="match status" value="1"/>
</dbReference>
<feature type="domain" description="LysM" evidence="2">
    <location>
        <begin position="461"/>
        <end position="510"/>
    </location>
</feature>
<reference evidence="4" key="1">
    <citation type="journal article" date="2019" name="Int. J. Syst. Evol. Microbiol.">
        <title>The Global Catalogue of Microorganisms (GCM) 10K type strain sequencing project: providing services to taxonomists for standard genome sequencing and annotation.</title>
        <authorList>
            <consortium name="The Broad Institute Genomics Platform"/>
            <consortium name="The Broad Institute Genome Sequencing Center for Infectious Disease"/>
            <person name="Wu L."/>
            <person name="Ma J."/>
        </authorList>
    </citation>
    <scope>NUCLEOTIDE SEQUENCE [LARGE SCALE GENOMIC DNA]</scope>
    <source>
        <strain evidence="4">CGMCC 1.16226</strain>
    </source>
</reference>
<proteinExistence type="predicted"/>
<keyword evidence="4" id="KW-1185">Reference proteome</keyword>
<feature type="compositionally biased region" description="Low complexity" evidence="1">
    <location>
        <begin position="62"/>
        <end position="108"/>
    </location>
</feature>
<organism evidence="3 4">
    <name type="scientific">Mesorhizobium calcicola</name>
    <dbReference type="NCBI Taxonomy" id="1300310"/>
    <lineage>
        <taxon>Bacteria</taxon>
        <taxon>Pseudomonadati</taxon>
        <taxon>Pseudomonadota</taxon>
        <taxon>Alphaproteobacteria</taxon>
        <taxon>Hyphomicrobiales</taxon>
        <taxon>Phyllobacteriaceae</taxon>
        <taxon>Mesorhizobium</taxon>
    </lineage>
</organism>
<evidence type="ECO:0000313" key="3">
    <source>
        <dbReference type="EMBL" id="MFD2057815.1"/>
    </source>
</evidence>
<feature type="region of interest" description="Disordered" evidence="1">
    <location>
        <begin position="513"/>
        <end position="537"/>
    </location>
</feature>
<feature type="compositionally biased region" description="Low complexity" evidence="1">
    <location>
        <begin position="221"/>
        <end position="248"/>
    </location>
</feature>
<comment type="caution">
    <text evidence="3">The sequence shown here is derived from an EMBL/GenBank/DDBJ whole genome shotgun (WGS) entry which is preliminary data.</text>
</comment>
<dbReference type="InterPro" id="IPR052196">
    <property type="entry name" value="Bact_Kbp"/>
</dbReference>
<evidence type="ECO:0000313" key="4">
    <source>
        <dbReference type="Proteomes" id="UP001597349"/>
    </source>
</evidence>
<dbReference type="Pfam" id="PF01476">
    <property type="entry name" value="LysM"/>
    <property type="match status" value="1"/>
</dbReference>